<keyword evidence="1" id="KW-0472">Membrane</keyword>
<protein>
    <submittedName>
        <fullName evidence="2">ECF transporter S component</fullName>
    </submittedName>
</protein>
<dbReference type="Proteomes" id="UP000318509">
    <property type="component" value="Unassembled WGS sequence"/>
</dbReference>
<organism evidence="2 3">
    <name type="scientific">Candidatus Segetimicrobium genomatis</name>
    <dbReference type="NCBI Taxonomy" id="2569760"/>
    <lineage>
        <taxon>Bacteria</taxon>
        <taxon>Bacillati</taxon>
        <taxon>Candidatus Sysuimicrobiota</taxon>
        <taxon>Candidatus Sysuimicrobiia</taxon>
        <taxon>Candidatus Sysuimicrobiales</taxon>
        <taxon>Candidatus Segetimicrobiaceae</taxon>
        <taxon>Candidatus Segetimicrobium</taxon>
    </lineage>
</organism>
<feature type="transmembrane region" description="Helical" evidence="1">
    <location>
        <begin position="46"/>
        <end position="74"/>
    </location>
</feature>
<feature type="transmembrane region" description="Helical" evidence="1">
    <location>
        <begin position="148"/>
        <end position="171"/>
    </location>
</feature>
<reference evidence="2 3" key="1">
    <citation type="journal article" date="2019" name="Nat. Microbiol.">
        <title>Mediterranean grassland soil C-N compound turnover is dependent on rainfall and depth, and is mediated by genomically divergent microorganisms.</title>
        <authorList>
            <person name="Diamond S."/>
            <person name="Andeer P.F."/>
            <person name="Li Z."/>
            <person name="Crits-Christoph A."/>
            <person name="Burstein D."/>
            <person name="Anantharaman K."/>
            <person name="Lane K.R."/>
            <person name="Thomas B.C."/>
            <person name="Pan C."/>
            <person name="Northen T.R."/>
            <person name="Banfield J.F."/>
        </authorList>
    </citation>
    <scope>NUCLEOTIDE SEQUENCE [LARGE SCALE GENOMIC DNA]</scope>
    <source>
        <strain evidence="2">NP_3</strain>
    </source>
</reference>
<evidence type="ECO:0000313" key="3">
    <source>
        <dbReference type="Proteomes" id="UP000318509"/>
    </source>
</evidence>
<keyword evidence="1" id="KW-1133">Transmembrane helix</keyword>
<dbReference type="AlphaFoldDB" id="A0A537JZB8"/>
<feature type="transmembrane region" description="Helical" evidence="1">
    <location>
        <begin position="86"/>
        <end position="106"/>
    </location>
</feature>
<dbReference type="GO" id="GO:0022857">
    <property type="term" value="F:transmembrane transporter activity"/>
    <property type="evidence" value="ECO:0007669"/>
    <property type="project" value="InterPro"/>
</dbReference>
<evidence type="ECO:0000256" key="1">
    <source>
        <dbReference type="SAM" id="Phobius"/>
    </source>
</evidence>
<proteinExistence type="predicted"/>
<comment type="caution">
    <text evidence="2">The sequence shown here is derived from an EMBL/GenBank/DDBJ whole genome shotgun (WGS) entry which is preliminary data.</text>
</comment>
<accession>A0A537JZB8</accession>
<gene>
    <name evidence="2" type="ORF">E6H00_11330</name>
</gene>
<name>A0A537JZB8_9BACT</name>
<feature type="transmembrane region" description="Helical" evidence="1">
    <location>
        <begin position="112"/>
        <end position="136"/>
    </location>
</feature>
<keyword evidence="1" id="KW-0812">Transmembrane</keyword>
<evidence type="ECO:0000313" key="2">
    <source>
        <dbReference type="EMBL" id="TMI88865.1"/>
    </source>
</evidence>
<dbReference type="Gene3D" id="1.10.1760.20">
    <property type="match status" value="1"/>
</dbReference>
<dbReference type="Pfam" id="PF12822">
    <property type="entry name" value="ECF_trnsprt"/>
    <property type="match status" value="1"/>
</dbReference>
<dbReference type="EMBL" id="VBAK01000133">
    <property type="protein sequence ID" value="TMI88865.1"/>
    <property type="molecule type" value="Genomic_DNA"/>
</dbReference>
<feature type="transmembrane region" description="Helical" evidence="1">
    <location>
        <begin position="12"/>
        <end position="34"/>
    </location>
</feature>
<dbReference type="InterPro" id="IPR024529">
    <property type="entry name" value="ECF_trnsprt_substrate-spec"/>
</dbReference>
<sequence length="183" mass="19109">MQEVRQGGLSTRGIVISGVLGAVAIVLGATRIGFIPMPTGIQATIMHVPAIIGGILEGPLVGALVGTIFGIFSFMTATLPIFKDPIVAIVPRVFIGIFAAWAYTAARPLGEWWAITLAAVVGTATNTILVLGLGVARHYLPAKVAWTVGLTHGIPEIIVAVIVSLAVLLSWKRVQTGQARARV</sequence>